<protein>
    <recommendedName>
        <fullName evidence="7">THAP-type domain-containing protein</fullName>
    </recommendedName>
</protein>
<dbReference type="Proteomes" id="UP001286313">
    <property type="component" value="Unassembled WGS sequence"/>
</dbReference>
<feature type="compositionally biased region" description="Basic and acidic residues" evidence="6">
    <location>
        <begin position="620"/>
        <end position="629"/>
    </location>
</feature>
<dbReference type="Pfam" id="PF09588">
    <property type="entry name" value="YqaJ"/>
    <property type="match status" value="1"/>
</dbReference>
<dbReference type="AlphaFoldDB" id="A0AAE1GAH0"/>
<dbReference type="InterPro" id="IPR038441">
    <property type="entry name" value="THAP_Znf_sf"/>
</dbReference>
<dbReference type="SMART" id="SM00980">
    <property type="entry name" value="THAP"/>
    <property type="match status" value="1"/>
</dbReference>
<dbReference type="Gene3D" id="6.20.210.20">
    <property type="entry name" value="THAP domain"/>
    <property type="match status" value="1"/>
</dbReference>
<evidence type="ECO:0000256" key="1">
    <source>
        <dbReference type="ARBA" id="ARBA00022723"/>
    </source>
</evidence>
<evidence type="ECO:0000256" key="5">
    <source>
        <dbReference type="PROSITE-ProRule" id="PRU00309"/>
    </source>
</evidence>
<accession>A0AAE1GAH0</accession>
<dbReference type="InterPro" id="IPR019080">
    <property type="entry name" value="YqaJ_viral_recombinase"/>
</dbReference>
<dbReference type="SUPFAM" id="SSF52980">
    <property type="entry name" value="Restriction endonuclease-like"/>
    <property type="match status" value="1"/>
</dbReference>
<dbReference type="InterPro" id="IPR006612">
    <property type="entry name" value="THAP_Znf"/>
</dbReference>
<dbReference type="SMART" id="SM00692">
    <property type="entry name" value="DM3"/>
    <property type="match status" value="1"/>
</dbReference>
<dbReference type="GO" id="GO:0006281">
    <property type="term" value="P:DNA repair"/>
    <property type="evidence" value="ECO:0007669"/>
    <property type="project" value="UniProtKB-ARBA"/>
</dbReference>
<dbReference type="Gene3D" id="3.90.320.10">
    <property type="match status" value="1"/>
</dbReference>
<dbReference type="InterPro" id="IPR011604">
    <property type="entry name" value="PDDEXK-like_dom_sf"/>
</dbReference>
<keyword evidence="1" id="KW-0479">Metal-binding</keyword>
<evidence type="ECO:0000256" key="3">
    <source>
        <dbReference type="ARBA" id="ARBA00022833"/>
    </source>
</evidence>
<dbReference type="EMBL" id="JAWQEG010000584">
    <property type="protein sequence ID" value="KAK3888152.1"/>
    <property type="molecule type" value="Genomic_DNA"/>
</dbReference>
<evidence type="ECO:0000313" key="9">
    <source>
        <dbReference type="Proteomes" id="UP001286313"/>
    </source>
</evidence>
<evidence type="ECO:0000256" key="6">
    <source>
        <dbReference type="SAM" id="MobiDB-lite"/>
    </source>
</evidence>
<keyword evidence="2 5" id="KW-0863">Zinc-finger</keyword>
<dbReference type="GO" id="GO:0008270">
    <property type="term" value="F:zinc ion binding"/>
    <property type="evidence" value="ECO:0007669"/>
    <property type="project" value="UniProtKB-KW"/>
</dbReference>
<evidence type="ECO:0000256" key="4">
    <source>
        <dbReference type="ARBA" id="ARBA00023125"/>
    </source>
</evidence>
<keyword evidence="9" id="KW-1185">Reference proteome</keyword>
<evidence type="ECO:0000313" key="8">
    <source>
        <dbReference type="EMBL" id="KAK3888152.1"/>
    </source>
</evidence>
<sequence>MVLLLLPSRSVGEDYGDDAVGYVQMQRKDGMCEIAARISPEHRVTTKPYCVVAVINEKEEEILEVKCQDCAAAQGPCKHAAAFVGWLLRCSGEKSVTSVKSYWKKARLSNVTVETKSTSLTSLKKKAMRSSAAAQDIGEQFFREVLALPSQSGLIYDYYGNNLQYLELFGIDQLLQAFYKEQTGVPTSDGFLQFCKVKMTSDICKMIEKETVGQAKSSLWHALRFARVTASKAYSVATASVQSNSQLIMSIIGATKLKDTAAMQRGRELEPKVLLELEKQIGGIKQSGVIFDRDLPVLGASPDSITSDGMAIVKVKCPTSEKSFRRYIKKDGTPAAKHVAQSSSSSLESKTPGENGGLFLGVTFASGISVLQPKSTRSDTKIDFVIIEVPHRGNQGKMPRGSICRAKGCTSNKYSNPKLTFHAFPKHKERFQQWCELLQRPDLKHSFALCHHRMSMRVCSLHFEDSMYVSGTSTSRLMWNALPIPVKEPSSPSTIEELAEENDNKTTAARNIKKLSADSKVSDYTLLSFKPPKSKSSSCVEMNCKDDVIKKENDNCLEGNNGGVSLQKTHQGEKTSPLACLEGGNGENILPGTHDGDKTSPLKCLEGGNGGNSLPNPLTGDKREKGKKR</sequence>
<reference evidence="8" key="1">
    <citation type="submission" date="2023-10" db="EMBL/GenBank/DDBJ databases">
        <title>Genome assemblies of two species of porcelain crab, Petrolisthes cinctipes and Petrolisthes manimaculis (Anomura: Porcellanidae).</title>
        <authorList>
            <person name="Angst P."/>
        </authorList>
    </citation>
    <scope>NUCLEOTIDE SEQUENCE</scope>
    <source>
        <strain evidence="8">PB745_01</strain>
        <tissue evidence="8">Gill</tissue>
    </source>
</reference>
<feature type="region of interest" description="Disordered" evidence="6">
    <location>
        <begin position="579"/>
        <end position="629"/>
    </location>
</feature>
<gene>
    <name evidence="8" type="ORF">Pcinc_007796</name>
</gene>
<dbReference type="PANTHER" id="PTHR39953">
    <property type="entry name" value="RE54151P"/>
    <property type="match status" value="1"/>
</dbReference>
<dbReference type="Pfam" id="PF05485">
    <property type="entry name" value="THAP"/>
    <property type="match status" value="1"/>
</dbReference>
<dbReference type="SUPFAM" id="SSF57716">
    <property type="entry name" value="Glucocorticoid receptor-like (DNA-binding domain)"/>
    <property type="match status" value="1"/>
</dbReference>
<comment type="caution">
    <text evidence="8">The sequence shown here is derived from an EMBL/GenBank/DDBJ whole genome shotgun (WGS) entry which is preliminary data.</text>
</comment>
<keyword evidence="4 5" id="KW-0238">DNA-binding</keyword>
<proteinExistence type="predicted"/>
<dbReference type="PROSITE" id="PS50950">
    <property type="entry name" value="ZF_THAP"/>
    <property type="match status" value="1"/>
</dbReference>
<dbReference type="InterPro" id="IPR011335">
    <property type="entry name" value="Restrct_endonuc-II-like"/>
</dbReference>
<dbReference type="PANTHER" id="PTHR39953:SF1">
    <property type="entry name" value="RE54151P"/>
    <property type="match status" value="1"/>
</dbReference>
<keyword evidence="3" id="KW-0862">Zinc</keyword>
<organism evidence="8 9">
    <name type="scientific">Petrolisthes cinctipes</name>
    <name type="common">Flat porcelain crab</name>
    <dbReference type="NCBI Taxonomy" id="88211"/>
    <lineage>
        <taxon>Eukaryota</taxon>
        <taxon>Metazoa</taxon>
        <taxon>Ecdysozoa</taxon>
        <taxon>Arthropoda</taxon>
        <taxon>Crustacea</taxon>
        <taxon>Multicrustacea</taxon>
        <taxon>Malacostraca</taxon>
        <taxon>Eumalacostraca</taxon>
        <taxon>Eucarida</taxon>
        <taxon>Decapoda</taxon>
        <taxon>Pleocyemata</taxon>
        <taxon>Anomura</taxon>
        <taxon>Galatheoidea</taxon>
        <taxon>Porcellanidae</taxon>
        <taxon>Petrolisthes</taxon>
    </lineage>
</organism>
<evidence type="ECO:0000256" key="2">
    <source>
        <dbReference type="ARBA" id="ARBA00022771"/>
    </source>
</evidence>
<evidence type="ECO:0000259" key="7">
    <source>
        <dbReference type="PROSITE" id="PS50950"/>
    </source>
</evidence>
<name>A0AAE1GAH0_PETCI</name>
<dbReference type="GO" id="GO:0003677">
    <property type="term" value="F:DNA binding"/>
    <property type="evidence" value="ECO:0007669"/>
    <property type="project" value="UniProtKB-UniRule"/>
</dbReference>
<feature type="domain" description="THAP-type" evidence="7">
    <location>
        <begin position="398"/>
        <end position="486"/>
    </location>
</feature>